<accession>A0A239E4B2</accession>
<dbReference type="Gene3D" id="3.30.1370.30">
    <property type="match status" value="1"/>
</dbReference>
<evidence type="ECO:0000256" key="4">
    <source>
        <dbReference type="ARBA" id="ARBA00022980"/>
    </source>
</evidence>
<dbReference type="EMBL" id="FZOJ01000009">
    <property type="protein sequence ID" value="SNS39447.1"/>
    <property type="molecule type" value="Genomic_DNA"/>
</dbReference>
<dbReference type="InterPro" id="IPR035987">
    <property type="entry name" value="Ribosomal_uS8_sf"/>
</dbReference>
<comment type="subunit">
    <text evidence="7 8">Part of the 30S ribosomal subunit. Contacts proteins S5 and S12.</text>
</comment>
<dbReference type="FunFam" id="3.30.1490.10:FF:000001">
    <property type="entry name" value="30S ribosomal protein S8"/>
    <property type="match status" value="1"/>
</dbReference>
<sequence>MTMTDPIADMLTRIRNASAVKHETVDIPASNMKKEIANILLEEGFVKGFDVIEDGKQGIIRMQLKFGKNNEKVITGIKRISKPGLRVYAKKDEIPRVLGGLGIAIISTSKGITTDKIARKEGVGGEVIAYIW</sequence>
<keyword evidence="10" id="KW-1185">Reference proteome</keyword>
<dbReference type="GO" id="GO:0003735">
    <property type="term" value="F:structural constituent of ribosome"/>
    <property type="evidence" value="ECO:0007669"/>
    <property type="project" value="InterPro"/>
</dbReference>
<organism evidence="9 10">
    <name type="scientific">Anaerovirgula multivorans</name>
    <dbReference type="NCBI Taxonomy" id="312168"/>
    <lineage>
        <taxon>Bacteria</taxon>
        <taxon>Bacillati</taxon>
        <taxon>Bacillota</taxon>
        <taxon>Clostridia</taxon>
        <taxon>Peptostreptococcales</taxon>
        <taxon>Natronincolaceae</taxon>
        <taxon>Anaerovirgula</taxon>
    </lineage>
</organism>
<dbReference type="Gene3D" id="3.30.1490.10">
    <property type="match status" value="1"/>
</dbReference>
<evidence type="ECO:0000313" key="10">
    <source>
        <dbReference type="Proteomes" id="UP000198304"/>
    </source>
</evidence>
<reference evidence="9 10" key="1">
    <citation type="submission" date="2017-06" db="EMBL/GenBank/DDBJ databases">
        <authorList>
            <person name="Kim H.J."/>
            <person name="Triplett B.A."/>
        </authorList>
    </citation>
    <scope>NUCLEOTIDE SEQUENCE [LARGE SCALE GENOMIC DNA]</scope>
    <source>
        <strain evidence="9 10">SCA</strain>
    </source>
</reference>
<evidence type="ECO:0000256" key="7">
    <source>
        <dbReference type="ARBA" id="ARBA00046740"/>
    </source>
</evidence>
<dbReference type="GO" id="GO:1990904">
    <property type="term" value="C:ribonucleoprotein complex"/>
    <property type="evidence" value="ECO:0007669"/>
    <property type="project" value="UniProtKB-KW"/>
</dbReference>
<evidence type="ECO:0000256" key="8">
    <source>
        <dbReference type="HAMAP-Rule" id="MF_01302"/>
    </source>
</evidence>
<evidence type="ECO:0000256" key="1">
    <source>
        <dbReference type="ARBA" id="ARBA00006471"/>
    </source>
</evidence>
<dbReference type="FunFam" id="3.30.1370.30:FF:000002">
    <property type="entry name" value="30S ribosomal protein S8"/>
    <property type="match status" value="1"/>
</dbReference>
<keyword evidence="3 8" id="KW-0694">RNA-binding</keyword>
<keyword evidence="5 8" id="KW-0687">Ribonucleoprotein</keyword>
<dbReference type="Proteomes" id="UP000198304">
    <property type="component" value="Unassembled WGS sequence"/>
</dbReference>
<evidence type="ECO:0000256" key="2">
    <source>
        <dbReference type="ARBA" id="ARBA00022730"/>
    </source>
</evidence>
<dbReference type="InterPro" id="IPR000630">
    <property type="entry name" value="Ribosomal_uS8"/>
</dbReference>
<dbReference type="GO" id="GO:0005737">
    <property type="term" value="C:cytoplasm"/>
    <property type="evidence" value="ECO:0007669"/>
    <property type="project" value="UniProtKB-ARBA"/>
</dbReference>
<dbReference type="PANTHER" id="PTHR11758">
    <property type="entry name" value="40S RIBOSOMAL PROTEIN S15A"/>
    <property type="match status" value="1"/>
</dbReference>
<dbReference type="GO" id="GO:0006412">
    <property type="term" value="P:translation"/>
    <property type="evidence" value="ECO:0007669"/>
    <property type="project" value="UniProtKB-UniRule"/>
</dbReference>
<evidence type="ECO:0000256" key="5">
    <source>
        <dbReference type="ARBA" id="ARBA00023274"/>
    </source>
</evidence>
<comment type="similarity">
    <text evidence="1 8">Belongs to the universal ribosomal protein uS8 family.</text>
</comment>
<dbReference type="Pfam" id="PF00410">
    <property type="entry name" value="Ribosomal_S8"/>
    <property type="match status" value="1"/>
</dbReference>
<evidence type="ECO:0000256" key="6">
    <source>
        <dbReference type="ARBA" id="ARBA00035258"/>
    </source>
</evidence>
<name>A0A239E4B2_9FIRM</name>
<protein>
    <recommendedName>
        <fullName evidence="6 8">Small ribosomal subunit protein uS8</fullName>
    </recommendedName>
</protein>
<proteinExistence type="inferred from homology"/>
<dbReference type="GO" id="GO:0005840">
    <property type="term" value="C:ribosome"/>
    <property type="evidence" value="ECO:0007669"/>
    <property type="project" value="UniProtKB-KW"/>
</dbReference>
<dbReference type="HAMAP" id="MF_01302_B">
    <property type="entry name" value="Ribosomal_uS8_B"/>
    <property type="match status" value="1"/>
</dbReference>
<dbReference type="GO" id="GO:0019843">
    <property type="term" value="F:rRNA binding"/>
    <property type="evidence" value="ECO:0007669"/>
    <property type="project" value="UniProtKB-UniRule"/>
</dbReference>
<gene>
    <name evidence="8" type="primary">rpsH</name>
    <name evidence="9" type="ORF">SAMN05446037_100961</name>
</gene>
<keyword evidence="4 8" id="KW-0689">Ribosomal protein</keyword>
<dbReference type="NCBIfam" id="NF001109">
    <property type="entry name" value="PRK00136.1"/>
    <property type="match status" value="1"/>
</dbReference>
<keyword evidence="2 8" id="KW-0699">rRNA-binding</keyword>
<dbReference type="OrthoDB" id="9802617at2"/>
<evidence type="ECO:0000313" key="9">
    <source>
        <dbReference type="EMBL" id="SNS39447.1"/>
    </source>
</evidence>
<comment type="function">
    <text evidence="8">One of the primary rRNA binding proteins, it binds directly to 16S rRNA central domain where it helps coordinate assembly of the platform of the 30S subunit.</text>
</comment>
<evidence type="ECO:0000256" key="3">
    <source>
        <dbReference type="ARBA" id="ARBA00022884"/>
    </source>
</evidence>
<dbReference type="AlphaFoldDB" id="A0A239E4B2"/>
<dbReference type="RefSeq" id="WP_089282928.1">
    <property type="nucleotide sequence ID" value="NZ_FZOJ01000009.1"/>
</dbReference>
<dbReference type="SUPFAM" id="SSF56047">
    <property type="entry name" value="Ribosomal protein S8"/>
    <property type="match status" value="1"/>
</dbReference>